<dbReference type="STRING" id="343874.GCA_000805695_02620"/>
<dbReference type="InterPro" id="IPR018756">
    <property type="entry name" value="DUF2314"/>
</dbReference>
<dbReference type="RefSeq" id="WP_115001452.1">
    <property type="nucleotide sequence ID" value="NZ_UFXS01000001.1"/>
</dbReference>
<evidence type="ECO:0000259" key="2">
    <source>
        <dbReference type="Pfam" id="PF13218"/>
    </source>
</evidence>
<feature type="domain" description="DUF4026" evidence="3">
    <location>
        <begin position="181"/>
        <end position="293"/>
    </location>
</feature>
<dbReference type="Proteomes" id="UP000254737">
    <property type="component" value="Unassembled WGS sequence"/>
</dbReference>
<evidence type="ECO:0000313" key="5">
    <source>
        <dbReference type="Proteomes" id="UP000254737"/>
    </source>
</evidence>
<feature type="domain" description="DUF2314" evidence="1">
    <location>
        <begin position="340"/>
        <end position="426"/>
    </location>
</feature>
<dbReference type="Pfam" id="PF22789">
    <property type="entry name" value="DUF4026_C"/>
    <property type="match status" value="1"/>
</dbReference>
<gene>
    <name evidence="4" type="ORF">NCTC13456_03063</name>
</gene>
<dbReference type="Pfam" id="PF13218">
    <property type="entry name" value="DUF4026_N"/>
    <property type="match status" value="1"/>
</dbReference>
<name>A0A376GJ82_9FLAO</name>
<reference evidence="4 5" key="1">
    <citation type="submission" date="2018-06" db="EMBL/GenBank/DDBJ databases">
        <authorList>
            <consortium name="Pathogen Informatics"/>
            <person name="Doyle S."/>
        </authorList>
    </citation>
    <scope>NUCLEOTIDE SEQUENCE [LARGE SCALE GENOMIC DNA]</scope>
    <source>
        <strain evidence="4 5">NCTC13456</strain>
    </source>
</reference>
<dbReference type="EMBL" id="UFXS01000001">
    <property type="protein sequence ID" value="STD59412.1"/>
    <property type="molecule type" value="Genomic_DNA"/>
</dbReference>
<accession>A0A376GJ82</accession>
<dbReference type="InterPro" id="IPR053886">
    <property type="entry name" value="DUF4026_middle"/>
</dbReference>
<protein>
    <submittedName>
        <fullName evidence="4">Uncharacterized protein conserved in bacteria (DUF2314)</fullName>
    </submittedName>
</protein>
<evidence type="ECO:0000259" key="1">
    <source>
        <dbReference type="Pfam" id="PF10077"/>
    </source>
</evidence>
<organism evidence="4 5">
    <name type="scientific">Empedobacter falsenii</name>
    <dbReference type="NCBI Taxonomy" id="343874"/>
    <lineage>
        <taxon>Bacteria</taxon>
        <taxon>Pseudomonadati</taxon>
        <taxon>Bacteroidota</taxon>
        <taxon>Flavobacteriia</taxon>
        <taxon>Flavobacteriales</taxon>
        <taxon>Weeksellaceae</taxon>
        <taxon>Empedobacter</taxon>
    </lineage>
</organism>
<evidence type="ECO:0000313" key="4">
    <source>
        <dbReference type="EMBL" id="STD59412.1"/>
    </source>
</evidence>
<dbReference type="Pfam" id="PF10077">
    <property type="entry name" value="DUF2314"/>
    <property type="match status" value="1"/>
</dbReference>
<feature type="domain" description="DUF4026" evidence="2">
    <location>
        <begin position="19"/>
        <end position="173"/>
    </location>
</feature>
<dbReference type="AlphaFoldDB" id="A0A376GJ82"/>
<dbReference type="InterPro" id="IPR025102">
    <property type="entry name" value="DUF4026_N"/>
</dbReference>
<evidence type="ECO:0000259" key="3">
    <source>
        <dbReference type="Pfam" id="PF22789"/>
    </source>
</evidence>
<sequence length="436" mass="50418">MTNQELYKGIAEDGLSLPSTMGIFPSSKDFVFSRESIENSLKSTDYFQLINFDLIEIDKDENGAVKQEYQLVVSYLEEEFDVNLYVVDARSNDYSEFGFGNMISDEEMEIATQQDFYLESVMYFGNDALDSFHLQLKIMQAIVENPSIVVDFMPYRLLSGKWAKVTAESEIPPAPSYLYVIHGVYDEDENGDRVYWMHTHGLHRCGSVELEMLNIKDGVEQMNSALDMIVNAFIKPDFRSPENEEFNIGYDGLDITFCWKRWEDVVKDYPATIPGGYNERQPENENYEPCGVLLAVQEGHTLTPEVYAATIADNPIFFISDQETERMSALAYQRFESYKKAFNTYFNPEADEENYYRFLIKLGFDVDHEMNKEHIWFDVYGINENNEIFGVCLNRPYAVEGLNEGDEGLYPQEMITDWLIYTPTNTITPDNIYTID</sequence>
<proteinExistence type="predicted"/>